<dbReference type="InterPro" id="IPR052030">
    <property type="entry name" value="Peptidase_M20/M20A_hydrolases"/>
</dbReference>
<keyword evidence="3" id="KW-1185">Reference proteome</keyword>
<sequence length="530" mass="58373">MGVQNFPRRLLLSVSTIVALLANQCLATPQADVSDLPAHLEALRPKYLPDFRNLAEQIYNHPEIGRSEFFAHNITMEYFQKEHPGLWEVTPSILKTLPTAWKLEYSHRPSDWPEDKPLPIVGFMSEMDALEGIGHSCGHHLIHMQGLYAASLARQALIDYNIAGRLVHVGTPDEEEACGKHDLAVAGVFEESQVWLMCHPTISSDIQPMSWRDNIIVRVIEKTHFEAVKAVYNMLVPIRNLIGKLPGTNSTASIVEDVGMFVCNVVEADIALGVVGPDIATVNDTINAIKSSNAGYVTTNFTVAKNAKIEGGIDIMFHGNAGHTASNNLGALDMSVDAFQALNASDPSFEFYMPDNTTSSELDFTVDCRTRWTDEGRDVINAVLPFITTKNYVLDVEYPALEIDPYLGQLFVDTIALPEYGKQIWPITPLAPAATDAGWVQQAIVNSDHTVKGFGKAVVHANYNICPSNQTICPFNHEPLFRPLAGLDFAYQETEKVARALAQIAVELLNDPEKMAVATKDIIAGPKKRV</sequence>
<keyword evidence="1" id="KW-0732">Signal</keyword>
<dbReference type="PANTHER" id="PTHR30575:SF0">
    <property type="entry name" value="XAA-ARG DIPEPTIDASE"/>
    <property type="match status" value="1"/>
</dbReference>
<dbReference type="Proteomes" id="UP000799772">
    <property type="component" value="Unassembled WGS sequence"/>
</dbReference>
<gene>
    <name evidence="2" type="ORF">NA57DRAFT_71181</name>
</gene>
<protein>
    <recommendedName>
        <fullName evidence="4">Peptidase M20 domain-containing protein 2</fullName>
    </recommendedName>
</protein>
<proteinExistence type="predicted"/>
<evidence type="ECO:0000313" key="3">
    <source>
        <dbReference type="Proteomes" id="UP000799772"/>
    </source>
</evidence>
<comment type="caution">
    <text evidence="2">The sequence shown here is derived from an EMBL/GenBank/DDBJ whole genome shotgun (WGS) entry which is preliminary data.</text>
</comment>
<evidence type="ECO:0008006" key="4">
    <source>
        <dbReference type="Google" id="ProtNLM"/>
    </source>
</evidence>
<dbReference type="OrthoDB" id="6119954at2759"/>
<evidence type="ECO:0000256" key="1">
    <source>
        <dbReference type="SAM" id="SignalP"/>
    </source>
</evidence>
<accession>A0A9P4ITA8</accession>
<dbReference type="EMBL" id="ML978121">
    <property type="protein sequence ID" value="KAF2104985.1"/>
    <property type="molecule type" value="Genomic_DNA"/>
</dbReference>
<dbReference type="GO" id="GO:0016805">
    <property type="term" value="F:dipeptidase activity"/>
    <property type="evidence" value="ECO:0007669"/>
    <property type="project" value="TreeGrafter"/>
</dbReference>
<feature type="signal peptide" evidence="1">
    <location>
        <begin position="1"/>
        <end position="27"/>
    </location>
</feature>
<feature type="chain" id="PRO_5040141455" description="Peptidase M20 domain-containing protein 2" evidence="1">
    <location>
        <begin position="28"/>
        <end position="530"/>
    </location>
</feature>
<dbReference type="SUPFAM" id="SSF53187">
    <property type="entry name" value="Zn-dependent exopeptidases"/>
    <property type="match status" value="1"/>
</dbReference>
<organism evidence="2 3">
    <name type="scientific">Rhizodiscina lignyota</name>
    <dbReference type="NCBI Taxonomy" id="1504668"/>
    <lineage>
        <taxon>Eukaryota</taxon>
        <taxon>Fungi</taxon>
        <taxon>Dikarya</taxon>
        <taxon>Ascomycota</taxon>
        <taxon>Pezizomycotina</taxon>
        <taxon>Dothideomycetes</taxon>
        <taxon>Pleosporomycetidae</taxon>
        <taxon>Aulographales</taxon>
        <taxon>Rhizodiscinaceae</taxon>
        <taxon>Rhizodiscina</taxon>
    </lineage>
</organism>
<dbReference type="AlphaFoldDB" id="A0A9P4ITA8"/>
<name>A0A9P4ITA8_9PEZI</name>
<reference evidence="2" key="1">
    <citation type="journal article" date="2020" name="Stud. Mycol.">
        <title>101 Dothideomycetes genomes: a test case for predicting lifestyles and emergence of pathogens.</title>
        <authorList>
            <person name="Haridas S."/>
            <person name="Albert R."/>
            <person name="Binder M."/>
            <person name="Bloem J."/>
            <person name="Labutti K."/>
            <person name="Salamov A."/>
            <person name="Andreopoulos B."/>
            <person name="Baker S."/>
            <person name="Barry K."/>
            <person name="Bills G."/>
            <person name="Bluhm B."/>
            <person name="Cannon C."/>
            <person name="Castanera R."/>
            <person name="Culley D."/>
            <person name="Daum C."/>
            <person name="Ezra D."/>
            <person name="Gonzalez J."/>
            <person name="Henrissat B."/>
            <person name="Kuo A."/>
            <person name="Liang C."/>
            <person name="Lipzen A."/>
            <person name="Lutzoni F."/>
            <person name="Magnuson J."/>
            <person name="Mondo S."/>
            <person name="Nolan M."/>
            <person name="Ohm R."/>
            <person name="Pangilinan J."/>
            <person name="Park H.-J."/>
            <person name="Ramirez L."/>
            <person name="Alfaro M."/>
            <person name="Sun H."/>
            <person name="Tritt A."/>
            <person name="Yoshinaga Y."/>
            <person name="Zwiers L.-H."/>
            <person name="Turgeon B."/>
            <person name="Goodwin S."/>
            <person name="Spatafora J."/>
            <person name="Crous P."/>
            <person name="Grigoriev I."/>
        </authorList>
    </citation>
    <scope>NUCLEOTIDE SEQUENCE</scope>
    <source>
        <strain evidence="2">CBS 133067</strain>
    </source>
</reference>
<evidence type="ECO:0000313" key="2">
    <source>
        <dbReference type="EMBL" id="KAF2104985.1"/>
    </source>
</evidence>
<dbReference type="Gene3D" id="3.40.630.10">
    <property type="entry name" value="Zn peptidases"/>
    <property type="match status" value="1"/>
</dbReference>
<dbReference type="PANTHER" id="PTHR30575">
    <property type="entry name" value="PEPTIDASE M20"/>
    <property type="match status" value="1"/>
</dbReference>